<feature type="non-terminal residue" evidence="1">
    <location>
        <position position="1"/>
    </location>
</feature>
<keyword evidence="1" id="KW-0808">Transferase</keyword>
<name>K1RFA9_9ZZZZ</name>
<protein>
    <submittedName>
        <fullName evidence="1">Pseudaminic acid biosynthesis N-acetyl transferase</fullName>
    </submittedName>
</protein>
<dbReference type="SUPFAM" id="SSF55729">
    <property type="entry name" value="Acyl-CoA N-acyltransferases (Nat)"/>
    <property type="match status" value="1"/>
</dbReference>
<sequence length="55" mass="6496">SNQRAKHVYSKIGFIKEGTKRSAVYKEGIFYDLELYSILREEYTPPYTQNKCFGK</sequence>
<organism evidence="1">
    <name type="scientific">human gut metagenome</name>
    <dbReference type="NCBI Taxonomy" id="408170"/>
    <lineage>
        <taxon>unclassified sequences</taxon>
        <taxon>metagenomes</taxon>
        <taxon>organismal metagenomes</taxon>
    </lineage>
</organism>
<accession>K1RFA9</accession>
<dbReference type="EMBL" id="AJWZ01010811">
    <property type="protein sequence ID" value="EKC47392.1"/>
    <property type="molecule type" value="Genomic_DNA"/>
</dbReference>
<dbReference type="AlphaFoldDB" id="K1RFA9"/>
<reference evidence="1" key="1">
    <citation type="journal article" date="2013" name="Environ. Microbiol.">
        <title>Microbiota from the distal guts of lean and obese adolescents exhibit partial functional redundancy besides clear differences in community structure.</title>
        <authorList>
            <person name="Ferrer M."/>
            <person name="Ruiz A."/>
            <person name="Lanza F."/>
            <person name="Haange S.B."/>
            <person name="Oberbach A."/>
            <person name="Till H."/>
            <person name="Bargiela R."/>
            <person name="Campoy C."/>
            <person name="Segura M.T."/>
            <person name="Richter M."/>
            <person name="von Bergen M."/>
            <person name="Seifert J."/>
            <person name="Suarez A."/>
        </authorList>
    </citation>
    <scope>NUCLEOTIDE SEQUENCE</scope>
</reference>
<dbReference type="GO" id="GO:0016740">
    <property type="term" value="F:transferase activity"/>
    <property type="evidence" value="ECO:0007669"/>
    <property type="project" value="UniProtKB-KW"/>
</dbReference>
<proteinExistence type="predicted"/>
<dbReference type="InterPro" id="IPR016181">
    <property type="entry name" value="Acyl_CoA_acyltransferase"/>
</dbReference>
<dbReference type="Gene3D" id="3.40.630.30">
    <property type="match status" value="1"/>
</dbReference>
<gene>
    <name evidence="1" type="ORF">OBE_15734</name>
</gene>
<evidence type="ECO:0000313" key="1">
    <source>
        <dbReference type="EMBL" id="EKC47392.1"/>
    </source>
</evidence>
<comment type="caution">
    <text evidence="1">The sequence shown here is derived from an EMBL/GenBank/DDBJ whole genome shotgun (WGS) entry which is preliminary data.</text>
</comment>